<feature type="region of interest" description="Disordered" evidence="1">
    <location>
        <begin position="152"/>
        <end position="172"/>
    </location>
</feature>
<comment type="caution">
    <text evidence="2">The sequence shown here is derived from an EMBL/GenBank/DDBJ whole genome shotgun (WGS) entry which is preliminary data.</text>
</comment>
<proteinExistence type="predicted"/>
<reference evidence="3" key="1">
    <citation type="journal article" date="2019" name="Int. J. Syst. Evol. Microbiol.">
        <title>The Global Catalogue of Microorganisms (GCM) 10K type strain sequencing project: providing services to taxonomists for standard genome sequencing and annotation.</title>
        <authorList>
            <consortium name="The Broad Institute Genomics Platform"/>
            <consortium name="The Broad Institute Genome Sequencing Center for Infectious Disease"/>
            <person name="Wu L."/>
            <person name="Ma J."/>
        </authorList>
    </citation>
    <scope>NUCLEOTIDE SEQUENCE [LARGE SCALE GENOMIC DNA]</scope>
    <source>
        <strain evidence="3">JCM 16545</strain>
    </source>
</reference>
<accession>A0ABW5DZM2</accession>
<evidence type="ECO:0000313" key="3">
    <source>
        <dbReference type="Proteomes" id="UP001597297"/>
    </source>
</evidence>
<dbReference type="EMBL" id="JBHUJC010000011">
    <property type="protein sequence ID" value="MFD2275574.1"/>
    <property type="molecule type" value="Genomic_DNA"/>
</dbReference>
<name>A0ABW5DZM2_9BACT</name>
<protein>
    <submittedName>
        <fullName evidence="2">Uncharacterized protein</fullName>
    </submittedName>
</protein>
<evidence type="ECO:0000256" key="1">
    <source>
        <dbReference type="SAM" id="MobiDB-lite"/>
    </source>
</evidence>
<dbReference type="Proteomes" id="UP001597297">
    <property type="component" value="Unassembled WGS sequence"/>
</dbReference>
<evidence type="ECO:0000313" key="2">
    <source>
        <dbReference type="EMBL" id="MFD2275574.1"/>
    </source>
</evidence>
<sequence length="172" mass="18414">MLNQVDGGVFEILVEGETLLFTITDVDARKGDLSAGAERAEGLSFAYKESGAPLLTLIDDRLSEAEALVKFNSVVGPGGSAEDELNALIASDSRDDLNAFIEAVKAETLIDSFAVDFNSNEEVFIVREFEFVDEGQLTIRGTLIDGNSHPFGLGGESENTDEGVESMTYLAP</sequence>
<keyword evidence="3" id="KW-1185">Reference proteome</keyword>
<dbReference type="RefSeq" id="WP_377094712.1">
    <property type="nucleotide sequence ID" value="NZ_JBHSJM010000001.1"/>
</dbReference>
<organism evidence="2 3">
    <name type="scientific">Rubritalea spongiae</name>
    <dbReference type="NCBI Taxonomy" id="430797"/>
    <lineage>
        <taxon>Bacteria</taxon>
        <taxon>Pseudomonadati</taxon>
        <taxon>Verrucomicrobiota</taxon>
        <taxon>Verrucomicrobiia</taxon>
        <taxon>Verrucomicrobiales</taxon>
        <taxon>Rubritaleaceae</taxon>
        <taxon>Rubritalea</taxon>
    </lineage>
</organism>
<gene>
    <name evidence="2" type="ORF">ACFSQZ_03740</name>
</gene>